<dbReference type="EMBL" id="LGGP01000258">
    <property type="protein sequence ID" value="KUK79502.1"/>
    <property type="molecule type" value="Genomic_DNA"/>
</dbReference>
<evidence type="ECO:0000259" key="2">
    <source>
        <dbReference type="SMART" id="SM00014"/>
    </source>
</evidence>
<evidence type="ECO:0000313" key="3">
    <source>
        <dbReference type="EMBL" id="KUK79502.1"/>
    </source>
</evidence>
<proteinExistence type="predicted"/>
<keyword evidence="1" id="KW-1133">Transmembrane helix</keyword>
<dbReference type="SUPFAM" id="SSF48317">
    <property type="entry name" value="Acid phosphatase/Vanadium-dependent haloperoxidase"/>
    <property type="match status" value="1"/>
</dbReference>
<feature type="transmembrane region" description="Helical" evidence="1">
    <location>
        <begin position="103"/>
        <end position="122"/>
    </location>
</feature>
<dbReference type="InterPro" id="IPR000326">
    <property type="entry name" value="PAP2/HPO"/>
</dbReference>
<dbReference type="SMART" id="SM00014">
    <property type="entry name" value="acidPPc"/>
    <property type="match status" value="1"/>
</dbReference>
<dbReference type="Proteomes" id="UP000054092">
    <property type="component" value="Unassembled WGS sequence"/>
</dbReference>
<evidence type="ECO:0000256" key="1">
    <source>
        <dbReference type="SAM" id="Phobius"/>
    </source>
</evidence>
<feature type="transmembrane region" description="Helical" evidence="1">
    <location>
        <begin position="153"/>
        <end position="171"/>
    </location>
</feature>
<accession>A0A101HMB3</accession>
<name>A0A101HMB3_9BACT</name>
<comment type="caution">
    <text evidence="3">The sequence shown here is derived from an EMBL/GenBank/DDBJ whole genome shotgun (WGS) entry which is preliminary data.</text>
</comment>
<sequence length="189" mass="21344">MWDALNEFELSLMNSLNSAISGEVMDLFLSFMLFLERGALVWILLTVLLLFDKRFRRAGYMTSLGLAISLLVAFVILKPIFGRLRPLEFIEGYAIIFPTPETYSFPSSPVTIAFAYTAVLWNNVKMLRVPLVLLSAFIALAEIYVYFSYFSDVITGIVLGALCGIITVRLFEKYTIIKPENNDKSGNLQ</sequence>
<dbReference type="Pfam" id="PF01569">
    <property type="entry name" value="PAP2"/>
    <property type="match status" value="1"/>
</dbReference>
<dbReference type="InterPro" id="IPR036938">
    <property type="entry name" value="PAP2/HPO_sf"/>
</dbReference>
<feature type="transmembrane region" description="Helical" evidence="1">
    <location>
        <begin position="27"/>
        <end position="51"/>
    </location>
</feature>
<feature type="domain" description="Phosphatidic acid phosphatase type 2/haloperoxidase" evidence="2">
    <location>
        <begin position="58"/>
        <end position="168"/>
    </location>
</feature>
<dbReference type="PATRIC" id="fig|1184387.3.peg.1825"/>
<reference evidence="4" key="1">
    <citation type="journal article" date="2015" name="MBio">
        <title>Genome-Resolved Metagenomic Analysis Reveals Roles for Candidate Phyla and Other Microbial Community Members in Biogeochemical Transformations in Oil Reservoirs.</title>
        <authorList>
            <person name="Hu P."/>
            <person name="Tom L."/>
            <person name="Singh A."/>
            <person name="Thomas B.C."/>
            <person name="Baker B.J."/>
            <person name="Piceno Y.M."/>
            <person name="Andersen G.L."/>
            <person name="Banfield J.F."/>
        </authorList>
    </citation>
    <scope>NUCLEOTIDE SEQUENCE [LARGE SCALE GENOMIC DNA]</scope>
</reference>
<dbReference type="Gene3D" id="1.20.144.10">
    <property type="entry name" value="Phosphatidic acid phosphatase type 2/haloperoxidase"/>
    <property type="match status" value="1"/>
</dbReference>
<keyword evidence="1" id="KW-0472">Membrane</keyword>
<protein>
    <submittedName>
        <fullName evidence="3">PAP2 superfamily protein</fullName>
    </submittedName>
</protein>
<organism evidence="3 4">
    <name type="scientific">Mesotoga prima</name>
    <dbReference type="NCBI Taxonomy" id="1184387"/>
    <lineage>
        <taxon>Bacteria</taxon>
        <taxon>Thermotogati</taxon>
        <taxon>Thermotogota</taxon>
        <taxon>Thermotogae</taxon>
        <taxon>Kosmotogales</taxon>
        <taxon>Kosmotogaceae</taxon>
        <taxon>Mesotoga</taxon>
    </lineage>
</organism>
<feature type="transmembrane region" description="Helical" evidence="1">
    <location>
        <begin position="129"/>
        <end position="147"/>
    </location>
</feature>
<keyword evidence="1" id="KW-0812">Transmembrane</keyword>
<feature type="transmembrane region" description="Helical" evidence="1">
    <location>
        <begin position="58"/>
        <end position="77"/>
    </location>
</feature>
<gene>
    <name evidence="3" type="ORF">XD94_1363</name>
</gene>
<dbReference type="AlphaFoldDB" id="A0A101HMB3"/>
<evidence type="ECO:0000313" key="4">
    <source>
        <dbReference type="Proteomes" id="UP000054092"/>
    </source>
</evidence>